<comment type="caution">
    <text evidence="2">The sequence shown here is derived from an EMBL/GenBank/DDBJ whole genome shotgun (WGS) entry which is preliminary data.</text>
</comment>
<evidence type="ECO:0000313" key="3">
    <source>
        <dbReference type="Proteomes" id="UP001501598"/>
    </source>
</evidence>
<dbReference type="EMBL" id="BAABGT010000027">
    <property type="protein sequence ID" value="GAA4543579.1"/>
    <property type="molecule type" value="Genomic_DNA"/>
</dbReference>
<accession>A0ABP8RNK4</accession>
<name>A0ABP8RNK4_9PSEU</name>
<gene>
    <name evidence="2" type="ORF">GCM10023175_20540</name>
</gene>
<feature type="compositionally biased region" description="Basic and acidic residues" evidence="1">
    <location>
        <begin position="36"/>
        <end position="59"/>
    </location>
</feature>
<feature type="region of interest" description="Disordered" evidence="1">
    <location>
        <begin position="34"/>
        <end position="66"/>
    </location>
</feature>
<evidence type="ECO:0000256" key="1">
    <source>
        <dbReference type="SAM" id="MobiDB-lite"/>
    </source>
</evidence>
<proteinExistence type="predicted"/>
<sequence>MVDATRRERHSQRLGDVLLPDHLGELRRAVLAIQSEGHEPRLPIDPDRNARGKKGDPAHPPEPADPCCLPALGEFTGWTPRGIRGRV</sequence>
<protein>
    <submittedName>
        <fullName evidence="2">Uncharacterized protein</fullName>
    </submittedName>
</protein>
<reference evidence="3" key="1">
    <citation type="journal article" date="2019" name="Int. J. Syst. Evol. Microbiol.">
        <title>The Global Catalogue of Microorganisms (GCM) 10K type strain sequencing project: providing services to taxonomists for standard genome sequencing and annotation.</title>
        <authorList>
            <consortium name="The Broad Institute Genomics Platform"/>
            <consortium name="The Broad Institute Genome Sequencing Center for Infectious Disease"/>
            <person name="Wu L."/>
            <person name="Ma J."/>
        </authorList>
    </citation>
    <scope>NUCLEOTIDE SEQUENCE [LARGE SCALE GENOMIC DNA]</scope>
    <source>
        <strain evidence="3">JCM 17906</strain>
    </source>
</reference>
<dbReference type="Proteomes" id="UP001501598">
    <property type="component" value="Unassembled WGS sequence"/>
</dbReference>
<organism evidence="2 3">
    <name type="scientific">Pseudonocardia xishanensis</name>
    <dbReference type="NCBI Taxonomy" id="630995"/>
    <lineage>
        <taxon>Bacteria</taxon>
        <taxon>Bacillati</taxon>
        <taxon>Actinomycetota</taxon>
        <taxon>Actinomycetes</taxon>
        <taxon>Pseudonocardiales</taxon>
        <taxon>Pseudonocardiaceae</taxon>
        <taxon>Pseudonocardia</taxon>
    </lineage>
</organism>
<keyword evidence="3" id="KW-1185">Reference proteome</keyword>
<evidence type="ECO:0000313" key="2">
    <source>
        <dbReference type="EMBL" id="GAA4543579.1"/>
    </source>
</evidence>